<dbReference type="EMBL" id="QEFP02000003">
    <property type="protein sequence ID" value="MCC5446861.1"/>
    <property type="molecule type" value="Genomic_DNA"/>
</dbReference>
<dbReference type="SUPFAM" id="SSF64182">
    <property type="entry name" value="DHH phosphoesterases"/>
    <property type="match status" value="1"/>
</dbReference>
<organism evidence="4">
    <name type="scientific">Nanobsidianus stetteri</name>
    <dbReference type="NCBI Taxonomy" id="1294122"/>
    <lineage>
        <taxon>Archaea</taxon>
        <taxon>Nanobdellota</taxon>
        <taxon>Candidatus Nanoarchaeia</taxon>
        <taxon>Nanoarchaeales</taxon>
        <taxon>Nanopusillaceae</taxon>
        <taxon>Candidatus Nanobsidianus</taxon>
    </lineage>
</organism>
<sequence length="460" mass="53851">MNNRFLSYIEEISNRINKAVENKQNFLIISSLNPDGLSSSIFLLKYLYEKNSEVHLTFLDYISKKEVNNLFLGESGYEYDNIIFLDTGSIFSDDVIKLNKDLNKKIYIIDHHFLTIKDIELNNVVNLNPNIFNLDGYKEISTSDILYYLYQSLNPYDKNILYLSLVGNLYDFNKPNNEILNELIDREILSKYTGINLPGIFTKPLYKVLSSPFNFYIPNITGSDEKALELVKELNIKDRGTAGIFYKDLSEEDIKKIVSNIIKLKLKYNLQRTDDLIGEIYKINKGEEIGDLLELLYNIEGLIENNKMEGILYFIKKYNIDILRESENNLRLQFSKLLYDIINNNVQIKDENGLKIITIEKNYGKGYFLPLLLNLLIRENIINGKVIILLYKVNNFYRGIIKTNKDENKKLINNILKKLFDNNIIYYSSFDNFGGFLLDINNYDEFIKRLKINLRQENII</sequence>
<dbReference type="InterPro" id="IPR038763">
    <property type="entry name" value="DHH_sf"/>
</dbReference>
<evidence type="ECO:0000313" key="3">
    <source>
        <dbReference type="EMBL" id="MCC5446861.1"/>
    </source>
</evidence>
<dbReference type="InterPro" id="IPR051673">
    <property type="entry name" value="SSDNA_exonuclease_RecJ"/>
</dbReference>
<dbReference type="Proteomes" id="UP000245509">
    <property type="component" value="Unassembled WGS sequence"/>
</dbReference>
<reference evidence="4" key="1">
    <citation type="journal article" date="2015" name="Appl. Environ. Microbiol.">
        <title>Nanoarchaeota, Their Sulfolobales Host, and Nanoarchaeota Virus Distribution across Yellowstone National Park Hot Springs.</title>
        <authorList>
            <person name="Munson-McGee J.H."/>
            <person name="Field E.K."/>
            <person name="Bateson M."/>
            <person name="Rooney C."/>
            <person name="Stepanauskas R."/>
            <person name="Young M.J."/>
        </authorList>
    </citation>
    <scope>NUCLEOTIDE SEQUENCE [LARGE SCALE GENOMIC DNA]</scope>
    <source>
        <strain evidence="4">SCGC AB-777_F03</strain>
    </source>
</reference>
<protein>
    <recommendedName>
        <fullName evidence="5">Single-stranded DNA-specific exonuclease</fullName>
    </recommendedName>
</protein>
<dbReference type="PANTHER" id="PTHR30255:SF2">
    <property type="entry name" value="SINGLE-STRANDED-DNA-SPECIFIC EXONUCLEASE RECJ"/>
    <property type="match status" value="1"/>
</dbReference>
<dbReference type="InterPro" id="IPR048515">
    <property type="entry name" value="DHH_CID"/>
</dbReference>
<dbReference type="Gene3D" id="3.90.1640.30">
    <property type="match status" value="1"/>
</dbReference>
<feature type="domain" description="DDH" evidence="1">
    <location>
        <begin position="33"/>
        <end position="165"/>
    </location>
</feature>
<comment type="caution">
    <text evidence="4">The sequence shown here is derived from an EMBL/GenBank/DDBJ whole genome shotgun (WGS) entry which is preliminary data.</text>
</comment>
<name>A0A2T9WM29_NANST</name>
<reference evidence="3" key="3">
    <citation type="submission" date="2017-05" db="EMBL/GenBank/DDBJ databases">
        <authorList>
            <person name="Munson-Mcgee J.H."/>
        </authorList>
    </citation>
    <scope>NUCLEOTIDE SEQUENCE</scope>
    <source>
        <strain evidence="3">SCGC AB-777_F03</strain>
    </source>
</reference>
<evidence type="ECO:0000259" key="1">
    <source>
        <dbReference type="Pfam" id="PF01368"/>
    </source>
</evidence>
<evidence type="ECO:0000259" key="2">
    <source>
        <dbReference type="Pfam" id="PF21763"/>
    </source>
</evidence>
<dbReference type="EMBL" id="QEFP01000002">
    <property type="protein sequence ID" value="PVU68857.1"/>
    <property type="molecule type" value="Genomic_DNA"/>
</dbReference>
<dbReference type="AlphaFoldDB" id="A0A2T9WM29"/>
<gene>
    <name evidence="3" type="ORF">DDW03_000370</name>
    <name evidence="4" type="ORF">DDW03_00770</name>
</gene>
<dbReference type="GO" id="GO:0004527">
    <property type="term" value="F:exonuclease activity"/>
    <property type="evidence" value="ECO:0007669"/>
    <property type="project" value="UniProtKB-KW"/>
</dbReference>
<dbReference type="Pfam" id="PF21763">
    <property type="entry name" value="DHH_CID"/>
    <property type="match status" value="1"/>
</dbReference>
<accession>A0A2T9WM29</accession>
<evidence type="ECO:0008006" key="5">
    <source>
        <dbReference type="Google" id="ProtNLM"/>
    </source>
</evidence>
<evidence type="ECO:0000313" key="4">
    <source>
        <dbReference type="EMBL" id="PVU68857.1"/>
    </source>
</evidence>
<dbReference type="Pfam" id="PF01368">
    <property type="entry name" value="DHH"/>
    <property type="match status" value="1"/>
</dbReference>
<reference evidence="3" key="4">
    <citation type="submission" date="2021-11" db="EMBL/GenBank/DDBJ databases">
        <authorList>
            <person name="Munson-Mcgee J."/>
            <person name="Field E."/>
            <person name="Bateson M."/>
            <person name="Rooney C."/>
            <person name="Stepanauskas R."/>
            <person name="Young M."/>
        </authorList>
    </citation>
    <scope>NUCLEOTIDE SEQUENCE</scope>
    <source>
        <strain evidence="3">SCGC AB-777_F03</strain>
    </source>
</reference>
<dbReference type="PANTHER" id="PTHR30255">
    <property type="entry name" value="SINGLE-STRANDED-DNA-SPECIFIC EXONUCLEASE RECJ"/>
    <property type="match status" value="1"/>
</dbReference>
<proteinExistence type="predicted"/>
<dbReference type="RefSeq" id="WP_228615079.1">
    <property type="nucleotide sequence ID" value="NZ_QEFP02000003.1"/>
</dbReference>
<dbReference type="InterPro" id="IPR001667">
    <property type="entry name" value="DDH_dom"/>
</dbReference>
<feature type="domain" description="DHH-CID" evidence="2">
    <location>
        <begin position="200"/>
        <end position="271"/>
    </location>
</feature>
<reference evidence="4" key="2">
    <citation type="submission" date="2017-05" db="EMBL/GenBank/DDBJ databases">
        <authorList>
            <person name="Song R."/>
            <person name="Chenine A.L."/>
            <person name="Ruprecht R.M."/>
        </authorList>
    </citation>
    <scope>NUCLEOTIDE SEQUENCE</scope>
    <source>
        <strain evidence="4">SCGC AB-777_F03</strain>
    </source>
</reference>